<keyword evidence="6" id="KW-0770">Synapse</keyword>
<reference evidence="19 20" key="1">
    <citation type="journal article" date="2016" name="Nat. Commun.">
        <title>Extremotolerant tardigrade genome and improved radiotolerance of human cultured cells by tardigrade-unique protein.</title>
        <authorList>
            <person name="Hashimoto T."/>
            <person name="Horikawa D.D."/>
            <person name="Saito Y."/>
            <person name="Kuwahara H."/>
            <person name="Kozuka-Hata H."/>
            <person name="Shin-I T."/>
            <person name="Minakuchi Y."/>
            <person name="Ohishi K."/>
            <person name="Motoyama A."/>
            <person name="Aizu T."/>
            <person name="Enomoto A."/>
            <person name="Kondo K."/>
            <person name="Tanaka S."/>
            <person name="Hara Y."/>
            <person name="Koshikawa S."/>
            <person name="Sagara H."/>
            <person name="Miura T."/>
            <person name="Yokobori S."/>
            <person name="Miyagawa K."/>
            <person name="Suzuki Y."/>
            <person name="Kubo T."/>
            <person name="Oyama M."/>
            <person name="Kohara Y."/>
            <person name="Fujiyama A."/>
            <person name="Arakawa K."/>
            <person name="Katayama T."/>
            <person name="Toyoda A."/>
            <person name="Kunieda T."/>
        </authorList>
    </citation>
    <scope>NUCLEOTIDE SEQUENCE [LARGE SCALE GENOMIC DNA]</scope>
    <source>
        <strain evidence="19 20">YOKOZUNA-1</strain>
    </source>
</reference>
<evidence type="ECO:0000256" key="10">
    <source>
        <dbReference type="ARBA" id="ARBA00023170"/>
    </source>
</evidence>
<evidence type="ECO:0000256" key="8">
    <source>
        <dbReference type="ARBA" id="ARBA00023136"/>
    </source>
</evidence>
<keyword evidence="13" id="KW-1071">Ligand-gated ion channel</keyword>
<feature type="transmembrane region" description="Helical" evidence="16">
    <location>
        <begin position="266"/>
        <end position="284"/>
    </location>
</feature>
<dbReference type="InterPro" id="IPR018000">
    <property type="entry name" value="Neurotransmitter_ion_chnl_CS"/>
</dbReference>
<dbReference type="InterPro" id="IPR036719">
    <property type="entry name" value="Neuro-gated_channel_TM_sf"/>
</dbReference>
<keyword evidence="7 16" id="KW-0406">Ion transport</keyword>
<dbReference type="InterPro" id="IPR002394">
    <property type="entry name" value="Nicotinic_acetylcholine_rcpt"/>
</dbReference>
<dbReference type="STRING" id="947166.A0A1D1VGL8"/>
<feature type="transmembrane region" description="Helical" evidence="16">
    <location>
        <begin position="331"/>
        <end position="349"/>
    </location>
</feature>
<evidence type="ECO:0000256" key="13">
    <source>
        <dbReference type="ARBA" id="ARBA00023286"/>
    </source>
</evidence>
<feature type="domain" description="Neurotransmitter-gated ion-channel transmembrane" evidence="18">
    <location>
        <begin position="242"/>
        <end position="502"/>
    </location>
</feature>
<dbReference type="GO" id="GO:0045211">
    <property type="term" value="C:postsynaptic membrane"/>
    <property type="evidence" value="ECO:0007669"/>
    <property type="project" value="UniProtKB-SubCell"/>
</dbReference>
<dbReference type="GO" id="GO:0004888">
    <property type="term" value="F:transmembrane signaling receptor activity"/>
    <property type="evidence" value="ECO:0007669"/>
    <property type="project" value="InterPro"/>
</dbReference>
<dbReference type="Gene3D" id="2.70.170.10">
    <property type="entry name" value="Neurotransmitter-gated ion-channel ligand-binding domain"/>
    <property type="match status" value="1"/>
</dbReference>
<comment type="similarity">
    <text evidence="1">Belongs to the ligand-gated ion channel (TC 1.A.9) family. Acetylcholine receptor (TC 1.A.9.1) subfamily.</text>
</comment>
<organism evidence="19 20">
    <name type="scientific">Ramazzottius varieornatus</name>
    <name type="common">Water bear</name>
    <name type="synonym">Tardigrade</name>
    <dbReference type="NCBI Taxonomy" id="947166"/>
    <lineage>
        <taxon>Eukaryota</taxon>
        <taxon>Metazoa</taxon>
        <taxon>Ecdysozoa</taxon>
        <taxon>Tardigrada</taxon>
        <taxon>Eutardigrada</taxon>
        <taxon>Parachela</taxon>
        <taxon>Hypsibioidea</taxon>
        <taxon>Ramazzottiidae</taxon>
        <taxon>Ramazzottius</taxon>
    </lineage>
</organism>
<evidence type="ECO:0000313" key="20">
    <source>
        <dbReference type="Proteomes" id="UP000186922"/>
    </source>
</evidence>
<gene>
    <name evidence="19" type="primary">RvY_11594</name>
    <name evidence="19" type="synonym">RvY_11594.1</name>
    <name evidence="19" type="ORF">RvY_11594-1</name>
</gene>
<keyword evidence="5 16" id="KW-1133">Transmembrane helix</keyword>
<evidence type="ECO:0000256" key="9">
    <source>
        <dbReference type="ARBA" id="ARBA00023157"/>
    </source>
</evidence>
<keyword evidence="11" id="KW-0325">Glycoprotein</keyword>
<comment type="caution">
    <text evidence="19">The sequence shown here is derived from an EMBL/GenBank/DDBJ whole genome shotgun (WGS) entry which is preliminary data.</text>
</comment>
<feature type="domain" description="Neurotransmitter-gated ion-channel ligand-binding" evidence="17">
    <location>
        <begin position="26"/>
        <end position="234"/>
    </location>
</feature>
<evidence type="ECO:0000256" key="16">
    <source>
        <dbReference type="RuleBase" id="RU000687"/>
    </source>
</evidence>
<keyword evidence="2 16" id="KW-0813">Transport</keyword>
<dbReference type="CDD" id="cd18997">
    <property type="entry name" value="LGIC_ECD_nAChR"/>
    <property type="match status" value="1"/>
</dbReference>
<dbReference type="FunFam" id="2.70.170.10:FF:000016">
    <property type="entry name" value="Nicotinic acetylcholine receptor subunit"/>
    <property type="match status" value="1"/>
</dbReference>
<dbReference type="SUPFAM" id="SSF63712">
    <property type="entry name" value="Nicotinic receptor ligand binding domain-like"/>
    <property type="match status" value="1"/>
</dbReference>
<name>A0A1D1VGL8_RAMVA</name>
<dbReference type="Pfam" id="PF02932">
    <property type="entry name" value="Neur_chan_memb"/>
    <property type="match status" value="1"/>
</dbReference>
<evidence type="ECO:0000313" key="19">
    <source>
        <dbReference type="EMBL" id="GAV00795.1"/>
    </source>
</evidence>
<dbReference type="InterPro" id="IPR038050">
    <property type="entry name" value="Neuro_actylchol_rec"/>
</dbReference>
<feature type="transmembrane region" description="Helical" evidence="16">
    <location>
        <begin position="486"/>
        <end position="506"/>
    </location>
</feature>
<keyword evidence="20" id="KW-1185">Reference proteome</keyword>
<evidence type="ECO:0000256" key="3">
    <source>
        <dbReference type="ARBA" id="ARBA00022475"/>
    </source>
</evidence>
<evidence type="ECO:0000256" key="2">
    <source>
        <dbReference type="ARBA" id="ARBA00022448"/>
    </source>
</evidence>
<keyword evidence="4 16" id="KW-0812">Transmembrane</keyword>
<dbReference type="InterPro" id="IPR036734">
    <property type="entry name" value="Neur_chan_lig-bd_sf"/>
</dbReference>
<protein>
    <submittedName>
        <fullName evidence="19">Uncharacterized protein</fullName>
    </submittedName>
</protein>
<keyword evidence="8 16" id="KW-0472">Membrane</keyword>
<evidence type="ECO:0000256" key="12">
    <source>
        <dbReference type="ARBA" id="ARBA00023257"/>
    </source>
</evidence>
<dbReference type="PRINTS" id="PR00252">
    <property type="entry name" value="NRIONCHANNEL"/>
</dbReference>
<keyword evidence="12" id="KW-0628">Postsynaptic cell membrane</keyword>
<dbReference type="InterPro" id="IPR006202">
    <property type="entry name" value="Neur_chan_lig-bd"/>
</dbReference>
<keyword evidence="3" id="KW-1003">Cell membrane</keyword>
<keyword evidence="10" id="KW-0675">Receptor</keyword>
<dbReference type="PANTHER" id="PTHR18945">
    <property type="entry name" value="NEUROTRANSMITTER GATED ION CHANNEL"/>
    <property type="match status" value="1"/>
</dbReference>
<evidence type="ECO:0000259" key="18">
    <source>
        <dbReference type="Pfam" id="PF02932"/>
    </source>
</evidence>
<dbReference type="InterPro" id="IPR006201">
    <property type="entry name" value="Neur_channel"/>
</dbReference>
<keyword evidence="9" id="KW-1015">Disulfide bond</keyword>
<evidence type="ECO:0000256" key="11">
    <source>
        <dbReference type="ARBA" id="ARBA00023180"/>
    </source>
</evidence>
<feature type="transmembrane region" description="Helical" evidence="16">
    <location>
        <begin position="234"/>
        <end position="254"/>
    </location>
</feature>
<dbReference type="InterPro" id="IPR006029">
    <property type="entry name" value="Neurotrans-gated_channel_TM"/>
</dbReference>
<comment type="subcellular location">
    <subcellularLocation>
        <location evidence="15">Postsynaptic cell membrane</location>
        <topology evidence="15">Multi-pass membrane protein</topology>
    </subcellularLocation>
</comment>
<dbReference type="Gene3D" id="1.20.58.390">
    <property type="entry name" value="Neurotransmitter-gated ion-channel transmembrane domain"/>
    <property type="match status" value="2"/>
</dbReference>
<dbReference type="SUPFAM" id="SSF90112">
    <property type="entry name" value="Neurotransmitter-gated ion-channel transmembrane pore"/>
    <property type="match status" value="1"/>
</dbReference>
<keyword evidence="14 16" id="KW-0407">Ion channel</keyword>
<dbReference type="Pfam" id="PF02931">
    <property type="entry name" value="Neur_chan_LBD"/>
    <property type="match status" value="1"/>
</dbReference>
<evidence type="ECO:0000256" key="6">
    <source>
        <dbReference type="ARBA" id="ARBA00023018"/>
    </source>
</evidence>
<feature type="chain" id="PRO_5022259765" evidence="16">
    <location>
        <begin position="20"/>
        <end position="511"/>
    </location>
</feature>
<evidence type="ECO:0000256" key="7">
    <source>
        <dbReference type="ARBA" id="ARBA00023065"/>
    </source>
</evidence>
<dbReference type="FunFam" id="1.20.58.390:FF:000073">
    <property type="entry name" value="Neuronal acetylcholine receptor subunit alpha-9-II"/>
    <property type="match status" value="1"/>
</dbReference>
<sequence>MKSISVGVWFLFVVHIKESLQGHHEKRLLNQFFGPGSNYSTMERPVRNESMSHPVFFGLTLQQIMDVDEKNQMLTSTLWITMEWNDYNLVWNASDYGGLSDIRVNPEKVWRPDVLLYNSADENFDNSYHSNVVVYSTGDCVYIPPGIFKSTCKINITWFPFDEQHCTLKFGSWSYDGDKIDLQLKKNEADLQSFMSNGEWELIGAPARRNVITYACCPEPYVDVTFTIIIRRRVLFYVFNLMLPCALISSIALLGFCLPVESGEKLTLGVTILLSLTVFLLLVAESMPATSDAIPLIGTYFTLIMVMTGFSVVLTVIVLNVHFRTADTHIMYPWIRKLLLVWLPAVLRVQRPRSKLKEKKDTKESSCDTCCPKTIANVEKQLTHALSALDLQARSCSLLANVLDLDDRSMVNMRSLSNITVPENRLQHNGHYGRHLTNKTVQKPRCTGVEDILREVRYIANRQRQEDTNDEVANDWKFAAMVLDRLFLWIVVIFTLGFSIGVLMSAPHFQV</sequence>
<dbReference type="NCBIfam" id="TIGR00860">
    <property type="entry name" value="LIC"/>
    <property type="match status" value="1"/>
</dbReference>
<dbReference type="PRINTS" id="PR00254">
    <property type="entry name" value="NICOTINICR"/>
</dbReference>
<dbReference type="AlphaFoldDB" id="A0A1D1VGL8"/>
<feature type="signal peptide" evidence="16">
    <location>
        <begin position="1"/>
        <end position="19"/>
    </location>
</feature>
<evidence type="ECO:0000256" key="5">
    <source>
        <dbReference type="ARBA" id="ARBA00022989"/>
    </source>
</evidence>
<keyword evidence="16" id="KW-0732">Signal</keyword>
<accession>A0A1D1VGL8</accession>
<dbReference type="EMBL" id="BDGG01000006">
    <property type="protein sequence ID" value="GAV00795.1"/>
    <property type="molecule type" value="Genomic_DNA"/>
</dbReference>
<evidence type="ECO:0000256" key="15">
    <source>
        <dbReference type="ARBA" id="ARBA00034104"/>
    </source>
</evidence>
<evidence type="ECO:0000259" key="17">
    <source>
        <dbReference type="Pfam" id="PF02931"/>
    </source>
</evidence>
<feature type="transmembrane region" description="Helical" evidence="16">
    <location>
        <begin position="296"/>
        <end position="319"/>
    </location>
</feature>
<evidence type="ECO:0000256" key="4">
    <source>
        <dbReference type="ARBA" id="ARBA00022692"/>
    </source>
</evidence>
<dbReference type="CDD" id="cd19051">
    <property type="entry name" value="LGIC_TM_cation"/>
    <property type="match status" value="1"/>
</dbReference>
<dbReference type="Proteomes" id="UP000186922">
    <property type="component" value="Unassembled WGS sequence"/>
</dbReference>
<dbReference type="OrthoDB" id="5975154at2759"/>
<proteinExistence type="inferred from homology"/>
<dbReference type="GO" id="GO:0022848">
    <property type="term" value="F:acetylcholine-gated monoatomic cation-selective channel activity"/>
    <property type="evidence" value="ECO:0007669"/>
    <property type="project" value="InterPro"/>
</dbReference>
<evidence type="ECO:0000256" key="1">
    <source>
        <dbReference type="ARBA" id="ARBA00009237"/>
    </source>
</evidence>
<dbReference type="PROSITE" id="PS00236">
    <property type="entry name" value="NEUROTR_ION_CHANNEL"/>
    <property type="match status" value="1"/>
</dbReference>
<evidence type="ECO:0000256" key="14">
    <source>
        <dbReference type="ARBA" id="ARBA00023303"/>
    </source>
</evidence>